<reference evidence="3 4" key="1">
    <citation type="journal article" date="2015" name="Genome Biol. Evol.">
        <title>Comparative Genomics of a Bacterivorous Green Alga Reveals Evolutionary Causalities and Consequences of Phago-Mixotrophic Mode of Nutrition.</title>
        <authorList>
            <person name="Burns J.A."/>
            <person name="Paasch A."/>
            <person name="Narechania A."/>
            <person name="Kim E."/>
        </authorList>
    </citation>
    <scope>NUCLEOTIDE SEQUENCE [LARGE SCALE GENOMIC DNA]</scope>
    <source>
        <strain evidence="3 4">PLY_AMNH</strain>
    </source>
</reference>
<protein>
    <recommendedName>
        <fullName evidence="2">WW domain-containing protein</fullName>
    </recommendedName>
</protein>
<organism evidence="3 4">
    <name type="scientific">Cymbomonas tetramitiformis</name>
    <dbReference type="NCBI Taxonomy" id="36881"/>
    <lineage>
        <taxon>Eukaryota</taxon>
        <taxon>Viridiplantae</taxon>
        <taxon>Chlorophyta</taxon>
        <taxon>Pyramimonadophyceae</taxon>
        <taxon>Pyramimonadales</taxon>
        <taxon>Pyramimonadaceae</taxon>
        <taxon>Cymbomonas</taxon>
    </lineage>
</organism>
<comment type="caution">
    <text evidence="3">The sequence shown here is derived from an EMBL/GenBank/DDBJ whole genome shotgun (WGS) entry which is preliminary data.</text>
</comment>
<dbReference type="SUPFAM" id="SSF51045">
    <property type="entry name" value="WW domain"/>
    <property type="match status" value="1"/>
</dbReference>
<evidence type="ECO:0000313" key="3">
    <source>
        <dbReference type="EMBL" id="KAK3276483.1"/>
    </source>
</evidence>
<feature type="domain" description="WW" evidence="2">
    <location>
        <begin position="254"/>
        <end position="288"/>
    </location>
</feature>
<evidence type="ECO:0000313" key="4">
    <source>
        <dbReference type="Proteomes" id="UP001190700"/>
    </source>
</evidence>
<gene>
    <name evidence="3" type="ORF">CYMTET_15444</name>
</gene>
<evidence type="ECO:0000256" key="1">
    <source>
        <dbReference type="SAM" id="MobiDB-lite"/>
    </source>
</evidence>
<dbReference type="InterPro" id="IPR036020">
    <property type="entry name" value="WW_dom_sf"/>
</dbReference>
<dbReference type="AlphaFoldDB" id="A0AAE0L8Z9"/>
<feature type="region of interest" description="Disordered" evidence="1">
    <location>
        <begin position="300"/>
        <end position="328"/>
    </location>
</feature>
<sequence>MGDELAIVACTCLLTCGTYPLYQQCTLRQAARSMQSIIISLRNERYNFVQPTSIAPVGSVPPSGAWKLMVTDDSVGNNETKSCCQCCCPSYGRKMKNVNVLTFTPEGRVFGRSTDQDCDFEIQGYYNYLTGKMQWGEDGPGQNSEGVHYEMQGQAVELQTVAGKQMIPVSGAFHRVTGKFHASTGSQGAFEMEYIGDADSDVAMIERNSADRTFNKSTIGGKIVNATCCCCFSGAATQDDIPTGLRQEDNLLQAEHPTGWQVQHQASTGATYYTDHNTGAVSLTSPALQTATPVDGAWTQEPPVAVKSDPSADGPVATAPPIQIVSKS</sequence>
<keyword evidence="4" id="KW-1185">Reference proteome</keyword>
<dbReference type="EMBL" id="LGRX02006534">
    <property type="protein sequence ID" value="KAK3276483.1"/>
    <property type="molecule type" value="Genomic_DNA"/>
</dbReference>
<proteinExistence type="predicted"/>
<accession>A0AAE0L8Z9</accession>
<dbReference type="InterPro" id="IPR001202">
    <property type="entry name" value="WW_dom"/>
</dbReference>
<name>A0AAE0L8Z9_9CHLO</name>
<evidence type="ECO:0000259" key="2">
    <source>
        <dbReference type="PROSITE" id="PS50020"/>
    </source>
</evidence>
<dbReference type="Gene3D" id="2.20.70.10">
    <property type="match status" value="1"/>
</dbReference>
<dbReference type="Proteomes" id="UP001190700">
    <property type="component" value="Unassembled WGS sequence"/>
</dbReference>
<dbReference type="PROSITE" id="PS50020">
    <property type="entry name" value="WW_DOMAIN_2"/>
    <property type="match status" value="1"/>
</dbReference>